<accession>A0A6J4P5F3</accession>
<feature type="region of interest" description="Disordered" evidence="1">
    <location>
        <begin position="1"/>
        <end position="30"/>
    </location>
</feature>
<sequence>MTPAAAPAFTDLIGRGETRPCRQGQPAPLPRRQQLHHLLTSLVGRAGKGPCRQGQPASLLEASSCTTSSPTWSGERVSGRAIGATQRPCLDASSCLTSSPSWSAGQVSGRVWPVDLIEFKNRFVGHIHISFWCSRARAELGAPKNGFRKVHFRRSSSICRIRAMSRGIS</sequence>
<name>A0A6J4P5F3_9CYAN</name>
<gene>
    <name evidence="2" type="ORF">AVDCRST_MAG94-6124</name>
</gene>
<dbReference type="AlphaFoldDB" id="A0A6J4P5F3"/>
<protein>
    <submittedName>
        <fullName evidence="2">Uncharacterized protein</fullName>
    </submittedName>
</protein>
<organism evidence="2">
    <name type="scientific">uncultured Leptolyngbya sp</name>
    <dbReference type="NCBI Taxonomy" id="332963"/>
    <lineage>
        <taxon>Bacteria</taxon>
        <taxon>Bacillati</taxon>
        <taxon>Cyanobacteriota</taxon>
        <taxon>Cyanophyceae</taxon>
        <taxon>Leptolyngbyales</taxon>
        <taxon>Leptolyngbyaceae</taxon>
        <taxon>Leptolyngbya group</taxon>
        <taxon>Leptolyngbya</taxon>
        <taxon>environmental samples</taxon>
    </lineage>
</organism>
<reference evidence="2" key="1">
    <citation type="submission" date="2020-02" db="EMBL/GenBank/DDBJ databases">
        <authorList>
            <person name="Meier V. D."/>
        </authorList>
    </citation>
    <scope>NUCLEOTIDE SEQUENCE</scope>
    <source>
        <strain evidence="2">AVDCRST_MAG94</strain>
    </source>
</reference>
<proteinExistence type="predicted"/>
<evidence type="ECO:0000256" key="1">
    <source>
        <dbReference type="SAM" id="MobiDB-lite"/>
    </source>
</evidence>
<evidence type="ECO:0000313" key="2">
    <source>
        <dbReference type="EMBL" id="CAA9405240.1"/>
    </source>
</evidence>
<dbReference type="EMBL" id="CADCTY010002112">
    <property type="protein sequence ID" value="CAA9405240.1"/>
    <property type="molecule type" value="Genomic_DNA"/>
</dbReference>